<reference evidence="1" key="1">
    <citation type="submission" date="2014-07" db="EMBL/GenBank/DDBJ databases">
        <authorList>
            <person name="Martin A.A"/>
            <person name="De Silva N."/>
        </authorList>
    </citation>
    <scope>NUCLEOTIDE SEQUENCE</scope>
</reference>
<dbReference type="InterPro" id="IPR029731">
    <property type="entry name" value="OSGIN1/2"/>
</dbReference>
<protein>
    <submittedName>
        <fullName evidence="2">Pyr_redox_2 domain-containing protein</fullName>
    </submittedName>
</protein>
<dbReference type="PANTHER" id="PTHR15192:SF8">
    <property type="entry name" value="FAD_NAD(P)-BINDING DOMAIN-CONTAINING PROTEIN"/>
    <property type="match status" value="1"/>
</dbReference>
<reference evidence="2" key="2">
    <citation type="submission" date="2015-08" db="UniProtKB">
        <authorList>
            <consortium name="WormBaseParasite"/>
        </authorList>
    </citation>
    <scope>IDENTIFICATION</scope>
</reference>
<dbReference type="InterPro" id="IPR036188">
    <property type="entry name" value="FAD/NAD-bd_sf"/>
</dbReference>
<name>A0A0K0FDH0_STRVS</name>
<keyword evidence="1" id="KW-1185">Reference proteome</keyword>
<evidence type="ECO:0000313" key="1">
    <source>
        <dbReference type="Proteomes" id="UP000035680"/>
    </source>
</evidence>
<evidence type="ECO:0000313" key="2">
    <source>
        <dbReference type="WBParaSite" id="SVE_0689600.1"/>
    </source>
</evidence>
<sequence length="502" mass="57305">MNLFENASTITTNSPISETWDRYSDDLGSDIFYDNQDSIQKIENEFYYDTEVIVIGNGPAGIALSAFLSGIQPYYNGSAEHHNKLLHQKLLDGKNEVNLLYQDIDWFETEFQNLIKPGTTPEASFYDVLNNSPNDDESCLKVKINQNAYTPHMVIGLGEIGGSWNTYDDEMVSLSFGNGMDLPGYSLKDYLNCSHTNVRLPARVVRDYFQNYVKKMGLDKNFINNTKVIGMEKLCDTASKTEFWNITCLKDDTLIPYNLTCKKVVLAIGKNVIQKLDLNGVYNENKIIYELRDLKGKIEYLRKGCQRNANNFFTSNGLFHYFLCSKKDSFNKSIKVIVVGDGYGAADVISYCLSMGIYIIHIIKRDKLQMKNHKLSSISDSIYPEYSSIYRLMMGRINNPYYVRYLRSSISEIYDDEVVIETGQGKINENYTFIVPCIGKKVDDTLKLQNFNISQTYRNRFDPTIFGIGSLIGDHYVRECVGGALAVARMIINKNSLSYREY</sequence>
<accession>A0A0K0FDH0</accession>
<dbReference type="Proteomes" id="UP000035680">
    <property type="component" value="Unassembled WGS sequence"/>
</dbReference>
<dbReference type="PANTHER" id="PTHR15192">
    <property type="entry name" value="PROTEIN CBG05349"/>
    <property type="match status" value="1"/>
</dbReference>
<dbReference type="WBParaSite" id="SVE_0689600.1">
    <property type="protein sequence ID" value="SVE_0689600.1"/>
    <property type="gene ID" value="SVE_0689600"/>
</dbReference>
<dbReference type="SUPFAM" id="SSF51905">
    <property type="entry name" value="FAD/NAD(P)-binding domain"/>
    <property type="match status" value="1"/>
</dbReference>
<dbReference type="AlphaFoldDB" id="A0A0K0FDH0"/>
<organism evidence="1 2">
    <name type="scientific">Strongyloides venezuelensis</name>
    <name type="common">Threadworm</name>
    <dbReference type="NCBI Taxonomy" id="75913"/>
    <lineage>
        <taxon>Eukaryota</taxon>
        <taxon>Metazoa</taxon>
        <taxon>Ecdysozoa</taxon>
        <taxon>Nematoda</taxon>
        <taxon>Chromadorea</taxon>
        <taxon>Rhabditida</taxon>
        <taxon>Tylenchina</taxon>
        <taxon>Panagrolaimomorpha</taxon>
        <taxon>Strongyloidoidea</taxon>
        <taxon>Strongyloididae</taxon>
        <taxon>Strongyloides</taxon>
    </lineage>
</organism>
<dbReference type="Gene3D" id="3.50.50.60">
    <property type="entry name" value="FAD/NAD(P)-binding domain"/>
    <property type="match status" value="1"/>
</dbReference>
<dbReference type="STRING" id="75913.A0A0K0FDH0"/>
<proteinExistence type="predicted"/>